<organism evidence="3 4">
    <name type="scientific">Oryza meyeriana var. granulata</name>
    <dbReference type="NCBI Taxonomy" id="110450"/>
    <lineage>
        <taxon>Eukaryota</taxon>
        <taxon>Viridiplantae</taxon>
        <taxon>Streptophyta</taxon>
        <taxon>Embryophyta</taxon>
        <taxon>Tracheophyta</taxon>
        <taxon>Spermatophyta</taxon>
        <taxon>Magnoliopsida</taxon>
        <taxon>Liliopsida</taxon>
        <taxon>Poales</taxon>
        <taxon>Poaceae</taxon>
        <taxon>BOP clade</taxon>
        <taxon>Oryzoideae</taxon>
        <taxon>Oryzeae</taxon>
        <taxon>Oryzinae</taxon>
        <taxon>Oryza</taxon>
        <taxon>Oryza meyeriana</taxon>
    </lineage>
</organism>
<evidence type="ECO:0000256" key="2">
    <source>
        <dbReference type="SAM" id="MobiDB-lite"/>
    </source>
</evidence>
<comment type="caution">
    <text evidence="3">The sequence shown here is derived from an EMBL/GenBank/DDBJ whole genome shotgun (WGS) entry which is preliminary data.</text>
</comment>
<comment type="catalytic activity">
    <reaction evidence="1">
        <text>Endohydrolysis of the N-glycosidic bond at one specific adenosine on the 28S rRNA.</text>
        <dbReference type="EC" id="3.2.2.22"/>
    </reaction>
</comment>
<comment type="similarity">
    <text evidence="1">Belongs to the ribosome-inactivating protein family.</text>
</comment>
<reference evidence="3 4" key="1">
    <citation type="submission" date="2019-11" db="EMBL/GenBank/DDBJ databases">
        <title>Whole genome sequence of Oryza granulata.</title>
        <authorList>
            <person name="Li W."/>
        </authorList>
    </citation>
    <scope>NUCLEOTIDE SEQUENCE [LARGE SCALE GENOMIC DNA]</scope>
    <source>
        <strain evidence="4">cv. Menghai</strain>
        <tissue evidence="3">Leaf</tissue>
    </source>
</reference>
<keyword evidence="1" id="KW-0652">Protein synthesis inhibitor</keyword>
<keyword evidence="1" id="KW-0800">Toxin</keyword>
<keyword evidence="4" id="KW-1185">Reference proteome</keyword>
<evidence type="ECO:0000313" key="3">
    <source>
        <dbReference type="EMBL" id="KAF0906459.1"/>
    </source>
</evidence>
<dbReference type="EMBL" id="SPHZ02000007">
    <property type="protein sequence ID" value="KAF0906459.1"/>
    <property type="molecule type" value="Genomic_DNA"/>
</dbReference>
<dbReference type="SUPFAM" id="SSF56371">
    <property type="entry name" value="Ribosome inactivating proteins (RIP)"/>
    <property type="match status" value="1"/>
</dbReference>
<dbReference type="OrthoDB" id="696003at2759"/>
<feature type="region of interest" description="Disordered" evidence="2">
    <location>
        <begin position="463"/>
        <end position="485"/>
    </location>
</feature>
<keyword evidence="1" id="KW-0378">Hydrolase</keyword>
<dbReference type="InterPro" id="IPR001574">
    <property type="entry name" value="Ribosome_inactivat_prot"/>
</dbReference>
<dbReference type="Gene3D" id="3.40.420.10">
    <property type="entry name" value="Ricin (A subunit), domain 1"/>
    <property type="match status" value="1"/>
</dbReference>
<proteinExistence type="inferred from homology"/>
<dbReference type="GO" id="GO:0017148">
    <property type="term" value="P:negative regulation of translation"/>
    <property type="evidence" value="ECO:0007669"/>
    <property type="project" value="UniProtKB-KW"/>
</dbReference>
<dbReference type="GO" id="GO:0006952">
    <property type="term" value="P:defense response"/>
    <property type="evidence" value="ECO:0007669"/>
    <property type="project" value="UniProtKB-KW"/>
</dbReference>
<dbReference type="AlphaFoldDB" id="A0A6G1D205"/>
<dbReference type="Pfam" id="PF00161">
    <property type="entry name" value="RIP"/>
    <property type="match status" value="1"/>
</dbReference>
<keyword evidence="1" id="KW-0611">Plant defense</keyword>
<sequence>MHTLSGLRSLAEGFRSLLASNSTAMEAVKSMPSSDTAGTWYGGFANAEITAEEFIKQHSEMKTDLEMGHTKVRTITEQISVLEGELQEIMNKLKVNQTGDSKLWQLLELKVSSTKTLFYQLTESLQLLGSLTVQVWKPTIGLELESLERISFRPFHTTASKNMGKRKRMQHKDSKEESWPGNTAKIVLDLQNLPASKGSYKRGIKKVRAWCRANSNLVNLSKLFGPGAEVSPTPSKGTFHLTFEHEERQLTLIIYGRDLYLKGWNGDRFGLFAAHPSQMDKKNCFIKDPSCRILNIAENYNRLVPRGQIGNIRIGPLAMVDYFHVLHKCNRVVTADVLKAFAGFGINVSEPIRLEDIFLEILDAFDQFDLDRLDRRRPLSFWCRNYSHYSQEYLQGVDCFLSGKPLPAIVNHGGGTVKSLHELHHQIKVPSRDSYNSGVFLHEPPELAIWSPPYADGRYWVSEEEMEEKEEERTSEEEEEEMEEEVEEEVRLDYPGRLNCMSQGFSSAVPASVRMSASDGMTASSLYRPFVAAASGRMSASDGMSASSLFRPFAAVASGWMRTSGGMITRATTQYQCNPPADQSGLLCRALQFLRCRNGLKAIPLLKWLPR</sequence>
<evidence type="ECO:0000256" key="1">
    <source>
        <dbReference type="RuleBase" id="RU004915"/>
    </source>
</evidence>
<dbReference type="InterPro" id="IPR036041">
    <property type="entry name" value="Ribosome-inact_prot_sf"/>
</dbReference>
<dbReference type="Proteomes" id="UP000479710">
    <property type="component" value="Unassembled WGS sequence"/>
</dbReference>
<evidence type="ECO:0000313" key="4">
    <source>
        <dbReference type="Proteomes" id="UP000479710"/>
    </source>
</evidence>
<name>A0A6G1D205_9ORYZ</name>
<dbReference type="InterPro" id="IPR016138">
    <property type="entry name" value="Ribosome_inactivat_prot_sub1"/>
</dbReference>
<dbReference type="GO" id="GO:0090729">
    <property type="term" value="F:toxin activity"/>
    <property type="evidence" value="ECO:0007669"/>
    <property type="project" value="UniProtKB-KW"/>
</dbReference>
<protein>
    <submittedName>
        <fullName evidence="3">Uncharacterized protein</fullName>
    </submittedName>
</protein>
<dbReference type="GO" id="GO:0030598">
    <property type="term" value="F:rRNA N-glycosylase activity"/>
    <property type="evidence" value="ECO:0007669"/>
    <property type="project" value="UniProtKB-EC"/>
</dbReference>
<accession>A0A6G1D205</accession>
<gene>
    <name evidence="3" type="ORF">E2562_011453</name>
</gene>